<evidence type="ECO:0000256" key="4">
    <source>
        <dbReference type="SAM" id="Phobius"/>
    </source>
</evidence>
<dbReference type="PANTHER" id="PTHR44591">
    <property type="entry name" value="STRESS RESPONSE REGULATOR PROTEIN 1"/>
    <property type="match status" value="1"/>
</dbReference>
<keyword evidence="4" id="KW-0812">Transmembrane</keyword>
<dbReference type="GO" id="GO:0000160">
    <property type="term" value="P:phosphorelay signal transduction system"/>
    <property type="evidence" value="ECO:0007669"/>
    <property type="project" value="InterPro"/>
</dbReference>
<dbReference type="OrthoDB" id="9806105at2"/>
<dbReference type="PROSITE" id="PS50110">
    <property type="entry name" value="RESPONSE_REGULATORY"/>
    <property type="match status" value="1"/>
</dbReference>
<dbReference type="STRING" id="1842727.RD110_17630"/>
<gene>
    <name evidence="6" type="ORF">RD110_17630</name>
</gene>
<keyword evidence="1 2" id="KW-0597">Phosphoprotein</keyword>
<dbReference type="RefSeq" id="WP_076200712.1">
    <property type="nucleotide sequence ID" value="NZ_CP019236.1"/>
</dbReference>
<dbReference type="SMART" id="SM00448">
    <property type="entry name" value="REC"/>
    <property type="match status" value="1"/>
</dbReference>
<feature type="region of interest" description="Disordered" evidence="3">
    <location>
        <begin position="37"/>
        <end position="69"/>
    </location>
</feature>
<reference evidence="6 7" key="1">
    <citation type="submission" date="2017-01" db="EMBL/GenBank/DDBJ databases">
        <authorList>
            <person name="Mah S.A."/>
            <person name="Swanson W.J."/>
            <person name="Moy G.W."/>
            <person name="Vacquier V.D."/>
        </authorList>
    </citation>
    <scope>NUCLEOTIDE SEQUENCE [LARGE SCALE GENOMIC DNA]</scope>
    <source>
        <strain evidence="6 7">DCY110</strain>
    </source>
</reference>
<dbReference type="EMBL" id="CP019236">
    <property type="protein sequence ID" value="APW38804.1"/>
    <property type="molecule type" value="Genomic_DNA"/>
</dbReference>
<dbReference type="SUPFAM" id="SSF52172">
    <property type="entry name" value="CheY-like"/>
    <property type="match status" value="1"/>
</dbReference>
<dbReference type="AlphaFoldDB" id="A0A1P8JYG9"/>
<dbReference type="Gene3D" id="3.40.50.2300">
    <property type="match status" value="1"/>
</dbReference>
<keyword evidence="4" id="KW-1133">Transmembrane helix</keyword>
<protein>
    <recommendedName>
        <fullName evidence="5">Response regulatory domain-containing protein</fullName>
    </recommendedName>
</protein>
<evidence type="ECO:0000256" key="2">
    <source>
        <dbReference type="PROSITE-ProRule" id="PRU00169"/>
    </source>
</evidence>
<feature type="compositionally biased region" description="Pro residues" evidence="3">
    <location>
        <begin position="54"/>
        <end position="69"/>
    </location>
</feature>
<proteinExistence type="predicted"/>
<dbReference type="InterPro" id="IPR001789">
    <property type="entry name" value="Sig_transdc_resp-reg_receiver"/>
</dbReference>
<evidence type="ECO:0000313" key="6">
    <source>
        <dbReference type="EMBL" id="APW38804.1"/>
    </source>
</evidence>
<evidence type="ECO:0000259" key="5">
    <source>
        <dbReference type="PROSITE" id="PS50110"/>
    </source>
</evidence>
<organism evidence="6 7">
    <name type="scientific">Rhodoferax koreensis</name>
    <dbReference type="NCBI Taxonomy" id="1842727"/>
    <lineage>
        <taxon>Bacteria</taxon>
        <taxon>Pseudomonadati</taxon>
        <taxon>Pseudomonadota</taxon>
        <taxon>Betaproteobacteria</taxon>
        <taxon>Burkholderiales</taxon>
        <taxon>Comamonadaceae</taxon>
        <taxon>Rhodoferax</taxon>
    </lineage>
</organism>
<dbReference type="KEGG" id="rhy:RD110_17630"/>
<dbReference type="Pfam" id="PF00072">
    <property type="entry name" value="Response_reg"/>
    <property type="match status" value="1"/>
</dbReference>
<evidence type="ECO:0000256" key="1">
    <source>
        <dbReference type="ARBA" id="ARBA00022553"/>
    </source>
</evidence>
<keyword evidence="4" id="KW-0472">Membrane</keyword>
<evidence type="ECO:0000313" key="7">
    <source>
        <dbReference type="Proteomes" id="UP000186609"/>
    </source>
</evidence>
<feature type="domain" description="Response regulatory" evidence="5">
    <location>
        <begin position="71"/>
        <end position="186"/>
    </location>
</feature>
<name>A0A1P8JYG9_9BURK</name>
<sequence>MITSLLDLFHLYLVPFVIGVPVALLLLFLGTRRNDQFSDNHTPPPRPRAVVAPPATPPAPPPPPPPPAKPAILVVDDSAVARAKLRKLFEGAGYTVEVANDGAHALDVLPSAHFAVLVTDLEMPVMDGFQLIAAVQGAMETEDLPIIAITGHDEMQARVNDVKGLYGIFKKPWNDRELLKRVGALSTLRGPAMAQTS</sequence>
<keyword evidence="7" id="KW-1185">Reference proteome</keyword>
<evidence type="ECO:0000256" key="3">
    <source>
        <dbReference type="SAM" id="MobiDB-lite"/>
    </source>
</evidence>
<dbReference type="PANTHER" id="PTHR44591:SF3">
    <property type="entry name" value="RESPONSE REGULATORY DOMAIN-CONTAINING PROTEIN"/>
    <property type="match status" value="1"/>
</dbReference>
<feature type="modified residue" description="4-aspartylphosphate" evidence="2">
    <location>
        <position position="120"/>
    </location>
</feature>
<dbReference type="Proteomes" id="UP000186609">
    <property type="component" value="Chromosome"/>
</dbReference>
<dbReference type="InterPro" id="IPR050595">
    <property type="entry name" value="Bact_response_regulator"/>
</dbReference>
<accession>A0A1P8JYG9</accession>
<feature type="transmembrane region" description="Helical" evidence="4">
    <location>
        <begin position="12"/>
        <end position="30"/>
    </location>
</feature>
<dbReference type="InterPro" id="IPR011006">
    <property type="entry name" value="CheY-like_superfamily"/>
</dbReference>